<dbReference type="PANTHER" id="PTHR43384">
    <property type="entry name" value="SEPTUM SITE-DETERMINING PROTEIN MIND HOMOLOG, CHLOROPLASTIC-RELATED"/>
    <property type="match status" value="1"/>
</dbReference>
<dbReference type="GO" id="GO:0016887">
    <property type="term" value="F:ATP hydrolysis activity"/>
    <property type="evidence" value="ECO:0007669"/>
    <property type="project" value="TreeGrafter"/>
</dbReference>
<dbReference type="SUPFAM" id="SSF52540">
    <property type="entry name" value="P-loop containing nucleoside triphosphate hydrolases"/>
    <property type="match status" value="1"/>
</dbReference>
<dbReference type="GO" id="GO:0009898">
    <property type="term" value="C:cytoplasmic side of plasma membrane"/>
    <property type="evidence" value="ECO:0007669"/>
    <property type="project" value="TreeGrafter"/>
</dbReference>
<organism evidence="3 4">
    <name type="scientific">Sorangium cellulosum</name>
    <name type="common">Polyangium cellulosum</name>
    <dbReference type="NCBI Taxonomy" id="56"/>
    <lineage>
        <taxon>Bacteria</taxon>
        <taxon>Pseudomonadati</taxon>
        <taxon>Myxococcota</taxon>
        <taxon>Polyangia</taxon>
        <taxon>Polyangiales</taxon>
        <taxon>Polyangiaceae</taxon>
        <taxon>Sorangium</taxon>
    </lineage>
</organism>
<dbReference type="InterPro" id="IPR027417">
    <property type="entry name" value="P-loop_NTPase"/>
</dbReference>
<dbReference type="GO" id="GO:0005829">
    <property type="term" value="C:cytosol"/>
    <property type="evidence" value="ECO:0007669"/>
    <property type="project" value="TreeGrafter"/>
</dbReference>
<dbReference type="AlphaFoldDB" id="A0A150STI7"/>
<keyword evidence="2" id="KW-0067">ATP-binding</keyword>
<dbReference type="GO" id="GO:0005524">
    <property type="term" value="F:ATP binding"/>
    <property type="evidence" value="ECO:0007669"/>
    <property type="project" value="UniProtKB-KW"/>
</dbReference>
<dbReference type="Proteomes" id="UP000075515">
    <property type="component" value="Unassembled WGS sequence"/>
</dbReference>
<evidence type="ECO:0000313" key="4">
    <source>
        <dbReference type="Proteomes" id="UP000075515"/>
    </source>
</evidence>
<comment type="caution">
    <text evidence="3">The sequence shown here is derived from an EMBL/GenBank/DDBJ whole genome shotgun (WGS) entry which is preliminary data.</text>
</comment>
<reference evidence="3 4" key="1">
    <citation type="submission" date="2014-02" db="EMBL/GenBank/DDBJ databases">
        <title>The small core and large imbalanced accessory genome model reveals a collaborative survival strategy of Sorangium cellulosum strains in nature.</title>
        <authorList>
            <person name="Han K."/>
            <person name="Peng R."/>
            <person name="Blom J."/>
            <person name="Li Y.-Z."/>
        </authorList>
    </citation>
    <scope>NUCLEOTIDE SEQUENCE [LARGE SCALE GENOMIC DNA]</scope>
    <source>
        <strain evidence="3 4">So0149</strain>
    </source>
</reference>
<dbReference type="InterPro" id="IPR050625">
    <property type="entry name" value="ParA/MinD_ATPase"/>
</dbReference>
<evidence type="ECO:0000256" key="1">
    <source>
        <dbReference type="ARBA" id="ARBA00022741"/>
    </source>
</evidence>
<keyword evidence="1" id="KW-0547">Nucleotide-binding</keyword>
<name>A0A150STI7_SORCE</name>
<dbReference type="Gene3D" id="3.40.50.300">
    <property type="entry name" value="P-loop containing nucleotide triphosphate hydrolases"/>
    <property type="match status" value="1"/>
</dbReference>
<dbReference type="GO" id="GO:0051782">
    <property type="term" value="P:negative regulation of cell division"/>
    <property type="evidence" value="ECO:0007669"/>
    <property type="project" value="TreeGrafter"/>
</dbReference>
<dbReference type="PANTHER" id="PTHR43384:SF6">
    <property type="entry name" value="SEPTUM SITE-DETERMINING PROTEIN MIND HOMOLOG, CHLOROPLASTIC"/>
    <property type="match status" value="1"/>
</dbReference>
<sequence>MGKSTLSALTAVALAETHPEAQVYLIDMDLTGTSLADVLPLEAPSWAGVGPRDPIDLLQLPDGFHERGDAIDRVEERGDALADSVNPVGVPFLNDYLLFKTPDWDEERDVPPVAICWRLEYGPKNLRVLPSSALPRDLSRALPVIYDEEHAAFLEGRLEYLLTALHIGTDETFVVFDTPPTIPGLSRSVLNLAFRLSHEPKTPLSEDGFMPQELQEAHIDWRAFLIATQDYQDIRAAVRWLDLVGEEDLDVVRLVLNRVGGDEQQRRELLLEALRERSDSVESRGMVDPAPIASLNPLVASPIWVQEDADLQAIFRSEKSPPVLRHLLEKLEKKSQ</sequence>
<evidence type="ECO:0000256" key="2">
    <source>
        <dbReference type="ARBA" id="ARBA00022840"/>
    </source>
</evidence>
<accession>A0A150STI7</accession>
<gene>
    <name evidence="3" type="ORF">BE18_44780</name>
</gene>
<proteinExistence type="predicted"/>
<dbReference type="EMBL" id="JEMC01003642">
    <property type="protein sequence ID" value="KYF79633.1"/>
    <property type="molecule type" value="Genomic_DNA"/>
</dbReference>
<protein>
    <recommendedName>
        <fullName evidence="5">CobQ/CobB/MinD/ParA nucleotide binding domain-containing protein</fullName>
    </recommendedName>
</protein>
<evidence type="ECO:0000313" key="3">
    <source>
        <dbReference type="EMBL" id="KYF79633.1"/>
    </source>
</evidence>
<evidence type="ECO:0008006" key="5">
    <source>
        <dbReference type="Google" id="ProtNLM"/>
    </source>
</evidence>